<organism evidence="1 2">
    <name type="scientific">Enterococcus avium</name>
    <name type="common">Streptococcus avium</name>
    <dbReference type="NCBI Taxonomy" id="33945"/>
    <lineage>
        <taxon>Bacteria</taxon>
        <taxon>Bacillati</taxon>
        <taxon>Bacillota</taxon>
        <taxon>Bacilli</taxon>
        <taxon>Lactobacillales</taxon>
        <taxon>Enterococcaceae</taxon>
        <taxon>Enterococcus</taxon>
    </lineage>
</organism>
<evidence type="ECO:0000313" key="1">
    <source>
        <dbReference type="EMBL" id="MDT2401412.1"/>
    </source>
</evidence>
<comment type="caution">
    <text evidence="1">The sequence shown here is derived from an EMBL/GenBank/DDBJ whole genome shotgun (WGS) entry which is preliminary data.</text>
</comment>
<accession>A0AAW8RN20</accession>
<evidence type="ECO:0008006" key="3">
    <source>
        <dbReference type="Google" id="ProtNLM"/>
    </source>
</evidence>
<protein>
    <recommendedName>
        <fullName evidence="3">Transcriptional regulator</fullName>
    </recommendedName>
</protein>
<reference evidence="1" key="1">
    <citation type="submission" date="2023-03" db="EMBL/GenBank/DDBJ databases">
        <authorList>
            <person name="Shen W."/>
            <person name="Cai J."/>
        </authorList>
    </citation>
    <scope>NUCLEOTIDE SEQUENCE</scope>
    <source>
        <strain evidence="1">P33-2</strain>
    </source>
</reference>
<dbReference type="EMBL" id="JARPWH010000007">
    <property type="protein sequence ID" value="MDT2401412.1"/>
    <property type="molecule type" value="Genomic_DNA"/>
</dbReference>
<evidence type="ECO:0000313" key="2">
    <source>
        <dbReference type="Proteomes" id="UP001260773"/>
    </source>
</evidence>
<dbReference type="AlphaFoldDB" id="A0AAW8RN20"/>
<sequence>MQKIYKISYIDAYLAIHDKTRYDVSQRTGIPESTLSNAANNKNGSDSLSVAIIRGIARTVERPEWETYRDLMVIEVALEDLNRNKPFQVDSKVYWTLINNDDIIWKDEQRIKSTILLALTNWLDMDITERSDDEFYKEAWSIWESDDDFYESDKNGNRIDY</sequence>
<dbReference type="RefSeq" id="WP_311817019.1">
    <property type="nucleotide sequence ID" value="NZ_JARPWD010000006.1"/>
</dbReference>
<dbReference type="Proteomes" id="UP001260773">
    <property type="component" value="Unassembled WGS sequence"/>
</dbReference>
<name>A0AAW8RN20_ENTAV</name>
<proteinExistence type="predicted"/>
<gene>
    <name evidence="1" type="ORF">P7D43_03445</name>
</gene>